<name>A0A8J5RRV2_ZIZPA</name>
<comment type="caution">
    <text evidence="1">The sequence shown here is derived from an EMBL/GenBank/DDBJ whole genome shotgun (WGS) entry which is preliminary data.</text>
</comment>
<sequence length="116" mass="12142">MAGALGEVVEAKQLVGGLELGGRSKQRLPEMDVFFVFGSRLLGQSVAGAIYKGSLVMADWQLQLHGARSGATKGDVRSAAGGLACFLNLAPLACLVHERVGDNARARYLCDAISLP</sequence>
<protein>
    <submittedName>
        <fullName evidence="1">Uncharacterized protein</fullName>
    </submittedName>
</protein>
<gene>
    <name evidence="1" type="ORF">GUJ93_ZPchr0001g30536</name>
</gene>
<organism evidence="1 2">
    <name type="scientific">Zizania palustris</name>
    <name type="common">Northern wild rice</name>
    <dbReference type="NCBI Taxonomy" id="103762"/>
    <lineage>
        <taxon>Eukaryota</taxon>
        <taxon>Viridiplantae</taxon>
        <taxon>Streptophyta</taxon>
        <taxon>Embryophyta</taxon>
        <taxon>Tracheophyta</taxon>
        <taxon>Spermatophyta</taxon>
        <taxon>Magnoliopsida</taxon>
        <taxon>Liliopsida</taxon>
        <taxon>Poales</taxon>
        <taxon>Poaceae</taxon>
        <taxon>BOP clade</taxon>
        <taxon>Oryzoideae</taxon>
        <taxon>Oryzeae</taxon>
        <taxon>Zizaniinae</taxon>
        <taxon>Zizania</taxon>
    </lineage>
</organism>
<keyword evidence="2" id="KW-1185">Reference proteome</keyword>
<dbReference type="EMBL" id="JAAALK010000288">
    <property type="protein sequence ID" value="KAG8053017.1"/>
    <property type="molecule type" value="Genomic_DNA"/>
</dbReference>
<dbReference type="Proteomes" id="UP000729402">
    <property type="component" value="Unassembled WGS sequence"/>
</dbReference>
<reference evidence="1" key="1">
    <citation type="journal article" date="2021" name="bioRxiv">
        <title>Whole Genome Assembly and Annotation of Northern Wild Rice, Zizania palustris L., Supports a Whole Genome Duplication in the Zizania Genus.</title>
        <authorList>
            <person name="Haas M."/>
            <person name="Kono T."/>
            <person name="Macchietto M."/>
            <person name="Millas R."/>
            <person name="McGilp L."/>
            <person name="Shao M."/>
            <person name="Duquette J."/>
            <person name="Hirsch C.N."/>
            <person name="Kimball J."/>
        </authorList>
    </citation>
    <scope>NUCLEOTIDE SEQUENCE</scope>
    <source>
        <tissue evidence="1">Fresh leaf tissue</tissue>
    </source>
</reference>
<evidence type="ECO:0000313" key="2">
    <source>
        <dbReference type="Proteomes" id="UP000729402"/>
    </source>
</evidence>
<evidence type="ECO:0000313" key="1">
    <source>
        <dbReference type="EMBL" id="KAG8053017.1"/>
    </source>
</evidence>
<accession>A0A8J5RRV2</accession>
<proteinExistence type="predicted"/>
<dbReference type="AlphaFoldDB" id="A0A8J5RRV2"/>
<reference evidence="1" key="2">
    <citation type="submission" date="2021-02" db="EMBL/GenBank/DDBJ databases">
        <authorList>
            <person name="Kimball J.A."/>
            <person name="Haas M.W."/>
            <person name="Macchietto M."/>
            <person name="Kono T."/>
            <person name="Duquette J."/>
            <person name="Shao M."/>
        </authorList>
    </citation>
    <scope>NUCLEOTIDE SEQUENCE</scope>
    <source>
        <tissue evidence="1">Fresh leaf tissue</tissue>
    </source>
</reference>